<dbReference type="AlphaFoldDB" id="A0AAU8FIS3"/>
<evidence type="ECO:0000313" key="1">
    <source>
        <dbReference type="EMBL" id="XCH23878.1"/>
    </source>
</evidence>
<reference evidence="1" key="1">
    <citation type="submission" date="2024-06" db="EMBL/GenBank/DDBJ databases">
        <title>Sequencing and assembly of the genome of Dyadobacter sp. strain 676, a symbiont of Cyamopsis tetragonoloba.</title>
        <authorList>
            <person name="Guro P."/>
            <person name="Sazanova A."/>
            <person name="Kuznetsova I."/>
            <person name="Belimov A."/>
            <person name="Safronova V."/>
        </authorList>
    </citation>
    <scope>NUCLEOTIDE SEQUENCE</scope>
    <source>
        <strain evidence="1">676</strain>
    </source>
</reference>
<dbReference type="EMBL" id="CP159289">
    <property type="protein sequence ID" value="XCH23878.1"/>
    <property type="molecule type" value="Genomic_DNA"/>
</dbReference>
<sequence length="251" mass="26323">MLGEIPAGQDLLFELVQVNGKKSQLAATRVKAGRIALSIPADWPLGMNSLVCRIGGTSVSSSQPVQIVRAFAIELAGNATINAGDQVAIEVIPKGEGNLPVTFNLSDGGKREIQHFQMQSYPFVVKPTATTTYRIVSASSACGAVAFSGSATITVNAPAARTVKITSVSGRGQGSLCEEDSLIVHFTVTGSFSSGNRFGIQLIDGNGKLMKELVPEGQVSPLKTLLPPGTDPASLRFKRHTDAAAKNQFGR</sequence>
<dbReference type="RefSeq" id="WP_353719202.1">
    <property type="nucleotide sequence ID" value="NZ_CP159289.1"/>
</dbReference>
<accession>A0AAU8FIS3</accession>
<protein>
    <submittedName>
        <fullName evidence="1">Uncharacterized protein</fullName>
    </submittedName>
</protein>
<proteinExistence type="predicted"/>
<name>A0AAU8FIS3_9BACT</name>
<gene>
    <name evidence="1" type="ORF">ABV298_26765</name>
</gene>
<organism evidence="1">
    <name type="scientific">Dyadobacter sp. 676</name>
    <dbReference type="NCBI Taxonomy" id="3088362"/>
    <lineage>
        <taxon>Bacteria</taxon>
        <taxon>Pseudomonadati</taxon>
        <taxon>Bacteroidota</taxon>
        <taxon>Cytophagia</taxon>
        <taxon>Cytophagales</taxon>
        <taxon>Spirosomataceae</taxon>
        <taxon>Dyadobacter</taxon>
    </lineage>
</organism>